<feature type="signal peptide" evidence="1">
    <location>
        <begin position="1"/>
        <end position="16"/>
    </location>
</feature>
<evidence type="ECO:0000313" key="2">
    <source>
        <dbReference type="EMBL" id="KAG5839627.1"/>
    </source>
</evidence>
<protein>
    <recommendedName>
        <fullName evidence="4">Secreted protein</fullName>
    </recommendedName>
</protein>
<gene>
    <name evidence="2" type="ORF">ANANG_G00206930</name>
</gene>
<organism evidence="2 3">
    <name type="scientific">Anguilla anguilla</name>
    <name type="common">European freshwater eel</name>
    <name type="synonym">Muraena anguilla</name>
    <dbReference type="NCBI Taxonomy" id="7936"/>
    <lineage>
        <taxon>Eukaryota</taxon>
        <taxon>Metazoa</taxon>
        <taxon>Chordata</taxon>
        <taxon>Craniata</taxon>
        <taxon>Vertebrata</taxon>
        <taxon>Euteleostomi</taxon>
        <taxon>Actinopterygii</taxon>
        <taxon>Neopterygii</taxon>
        <taxon>Teleostei</taxon>
        <taxon>Anguilliformes</taxon>
        <taxon>Anguillidae</taxon>
        <taxon>Anguilla</taxon>
    </lineage>
</organism>
<feature type="chain" id="PRO_5038942733" description="Secreted protein" evidence="1">
    <location>
        <begin position="17"/>
        <end position="78"/>
    </location>
</feature>
<dbReference type="AlphaFoldDB" id="A0A9D3LZ35"/>
<dbReference type="Proteomes" id="UP001044222">
    <property type="component" value="Chromosome 11"/>
</dbReference>
<evidence type="ECO:0000313" key="3">
    <source>
        <dbReference type="Proteomes" id="UP001044222"/>
    </source>
</evidence>
<reference evidence="2" key="1">
    <citation type="submission" date="2021-01" db="EMBL/GenBank/DDBJ databases">
        <title>A chromosome-scale assembly of European eel, Anguilla anguilla.</title>
        <authorList>
            <person name="Henkel C."/>
            <person name="Jong-Raadsen S.A."/>
            <person name="Dufour S."/>
            <person name="Weltzien F.-A."/>
            <person name="Palstra A.P."/>
            <person name="Pelster B."/>
            <person name="Spaink H.P."/>
            <person name="Van Den Thillart G.E."/>
            <person name="Jansen H."/>
            <person name="Zahm M."/>
            <person name="Klopp C."/>
            <person name="Cedric C."/>
            <person name="Louis A."/>
            <person name="Berthelot C."/>
            <person name="Parey E."/>
            <person name="Roest Crollius H."/>
            <person name="Montfort J."/>
            <person name="Robinson-Rechavi M."/>
            <person name="Bucao C."/>
            <person name="Bouchez O."/>
            <person name="Gislard M."/>
            <person name="Lluch J."/>
            <person name="Milhes M."/>
            <person name="Lampietro C."/>
            <person name="Lopez Roques C."/>
            <person name="Donnadieu C."/>
            <person name="Braasch I."/>
            <person name="Desvignes T."/>
            <person name="Postlethwait J."/>
            <person name="Bobe J."/>
            <person name="Guiguen Y."/>
            <person name="Dirks R."/>
        </authorList>
    </citation>
    <scope>NUCLEOTIDE SEQUENCE</scope>
    <source>
        <strain evidence="2">Tag_6206</strain>
        <tissue evidence="2">Liver</tissue>
    </source>
</reference>
<evidence type="ECO:0000256" key="1">
    <source>
        <dbReference type="SAM" id="SignalP"/>
    </source>
</evidence>
<sequence length="78" mass="8991">MHHSSFLFWLFTESHCATRMHAHTKSNKQYPASWITSDVHLSRSSKLGIQEQRANHNHSPVIQQLITVTELLGLLLRS</sequence>
<proteinExistence type="predicted"/>
<dbReference type="EMBL" id="JAFIRN010000011">
    <property type="protein sequence ID" value="KAG5839627.1"/>
    <property type="molecule type" value="Genomic_DNA"/>
</dbReference>
<keyword evidence="3" id="KW-1185">Reference proteome</keyword>
<evidence type="ECO:0008006" key="4">
    <source>
        <dbReference type="Google" id="ProtNLM"/>
    </source>
</evidence>
<accession>A0A9D3LZ35</accession>
<name>A0A9D3LZ35_ANGAN</name>
<keyword evidence="1" id="KW-0732">Signal</keyword>
<comment type="caution">
    <text evidence="2">The sequence shown here is derived from an EMBL/GenBank/DDBJ whole genome shotgun (WGS) entry which is preliminary data.</text>
</comment>